<accession>A0A069QHM7</accession>
<dbReference type="HOGENOM" id="CLU_025174_0_1_10"/>
<dbReference type="AlphaFoldDB" id="A0A069QHM7"/>
<dbReference type="Gene3D" id="3.50.50.60">
    <property type="entry name" value="FAD/NAD(P)-binding domain"/>
    <property type="match status" value="1"/>
</dbReference>
<keyword evidence="7" id="KW-1185">Reference proteome</keyword>
<dbReference type="NCBIfam" id="TIGR00275">
    <property type="entry name" value="aminoacetone oxidase family FAD-binding enzyme"/>
    <property type="match status" value="1"/>
</dbReference>
<evidence type="ECO:0000313" key="6">
    <source>
        <dbReference type="EMBL" id="KDR52285.1"/>
    </source>
</evidence>
<dbReference type="Gene3D" id="1.10.8.260">
    <property type="entry name" value="HI0933 insert domain-like"/>
    <property type="match status" value="1"/>
</dbReference>
<dbReference type="Gene3D" id="2.40.30.10">
    <property type="entry name" value="Translation factors"/>
    <property type="match status" value="1"/>
</dbReference>
<comment type="cofactor">
    <cofactor evidence="1">
        <name>FAD</name>
        <dbReference type="ChEBI" id="CHEBI:57692"/>
    </cofactor>
</comment>
<keyword evidence="3" id="KW-0274">FAD</keyword>
<dbReference type="PANTHER" id="PTHR42887">
    <property type="entry name" value="OS12G0638800 PROTEIN"/>
    <property type="match status" value="1"/>
</dbReference>
<dbReference type="InterPro" id="IPR036188">
    <property type="entry name" value="FAD/NAD-bd_sf"/>
</dbReference>
<evidence type="ECO:0000256" key="3">
    <source>
        <dbReference type="ARBA" id="ARBA00022827"/>
    </source>
</evidence>
<dbReference type="PANTHER" id="PTHR42887:SF2">
    <property type="entry name" value="OS12G0638800 PROTEIN"/>
    <property type="match status" value="1"/>
</dbReference>
<dbReference type="PATRIC" id="fig|1122985.7.peg.1697"/>
<dbReference type="InterPro" id="IPR023166">
    <property type="entry name" value="BaiN-like_dom_sf"/>
</dbReference>
<dbReference type="SUPFAM" id="SSF51905">
    <property type="entry name" value="FAD/NAD(P)-binding domain"/>
    <property type="match status" value="1"/>
</dbReference>
<feature type="domain" description="RsdA/BaiN/AoA(So)-like Rossmann fold-like" evidence="4">
    <location>
        <begin position="28"/>
        <end position="427"/>
    </location>
</feature>
<dbReference type="PRINTS" id="PR00411">
    <property type="entry name" value="PNDRDTASEI"/>
</dbReference>
<proteinExistence type="predicted"/>
<reference evidence="6 7" key="1">
    <citation type="submission" date="2013-08" db="EMBL/GenBank/DDBJ databases">
        <authorList>
            <person name="Weinstock G."/>
            <person name="Sodergren E."/>
            <person name="Wylie T."/>
            <person name="Fulton L."/>
            <person name="Fulton R."/>
            <person name="Fronick C."/>
            <person name="O'Laughlin M."/>
            <person name="Godfrey J."/>
            <person name="Miner T."/>
            <person name="Herter B."/>
            <person name="Appelbaum E."/>
            <person name="Cordes M."/>
            <person name="Lek S."/>
            <person name="Wollam A."/>
            <person name="Pepin K.H."/>
            <person name="Palsikar V.B."/>
            <person name="Mitreva M."/>
            <person name="Wilson R.K."/>
        </authorList>
    </citation>
    <scope>NUCLEOTIDE SEQUENCE [LARGE SCALE GENOMIC DNA]</scope>
    <source>
        <strain evidence="6 7">ATCC 15930</strain>
    </source>
</reference>
<dbReference type="EMBL" id="JNGW01000069">
    <property type="protein sequence ID" value="KDR52285.1"/>
    <property type="molecule type" value="Genomic_DNA"/>
</dbReference>
<keyword evidence="2" id="KW-0285">Flavoprotein</keyword>
<feature type="domain" description="RsdA/BaiN/AoA(So)-like insert" evidence="5">
    <location>
        <begin position="213"/>
        <end position="374"/>
    </location>
</feature>
<evidence type="ECO:0000256" key="2">
    <source>
        <dbReference type="ARBA" id="ARBA00022630"/>
    </source>
</evidence>
<evidence type="ECO:0000256" key="1">
    <source>
        <dbReference type="ARBA" id="ARBA00001974"/>
    </source>
</evidence>
<organism evidence="6 7">
    <name type="scientific">Hoylesella loescheii DSM 19665 = JCM 12249 = ATCC 15930</name>
    <dbReference type="NCBI Taxonomy" id="1122985"/>
    <lineage>
        <taxon>Bacteria</taxon>
        <taxon>Pseudomonadati</taxon>
        <taxon>Bacteroidota</taxon>
        <taxon>Bacteroidia</taxon>
        <taxon>Bacteroidales</taxon>
        <taxon>Prevotellaceae</taxon>
        <taxon>Hoylesella</taxon>
    </lineage>
</organism>
<gene>
    <name evidence="6" type="ORF">HMPREF1991_01634</name>
</gene>
<evidence type="ECO:0000259" key="4">
    <source>
        <dbReference type="Pfam" id="PF03486"/>
    </source>
</evidence>
<dbReference type="InterPro" id="IPR004792">
    <property type="entry name" value="BaiN-like"/>
</dbReference>
<dbReference type="SUPFAM" id="SSF160996">
    <property type="entry name" value="HI0933 insert domain-like"/>
    <property type="match status" value="1"/>
</dbReference>
<dbReference type="eggNOG" id="COG2081">
    <property type="taxonomic scope" value="Bacteria"/>
</dbReference>
<dbReference type="Pfam" id="PF22780">
    <property type="entry name" value="HI0933_like_1st"/>
    <property type="match status" value="1"/>
</dbReference>
<sequence>MGRALCKRLFIRIFVCDKREYVMTERLNIAVVGGGAAGFFAAIAAKQNNPNARVTIFERGQKVLAKVLVTGGGRCNLTNSFARIGDLKQAYPRGDKMMKRLFNVFDHDDTWRWFEERGVKLLTQEDECVFPVSQSAQSVVDALTKEAHRLGVEVRTGHALEGLKPLPNGDLQLEFKSQKSLTFNRVAITTGGSPRAEGLQYLARLGHDIMSPVPSLFTFNIADAAFKALMGTVVEDVTVSIVGTKHKASGPLLITHWGTSGPAILKLSSYGARYVHDCGYRFQIAVNWIGLTNGTLVAEHLQGIVEGNRRKQLLSVHPFGLPSRMWLYILDKTGLGADKRWDELGKKGLNKLVETLTNDLYNVTGKGAFREEFVTCGGVSLTNINLNTMESKVCKNLFFAGEVLDVDAITGGFNLQAAWTTGYVAGKAMSS</sequence>
<dbReference type="InterPro" id="IPR057661">
    <property type="entry name" value="RsdA/BaiN/AoA(So)_Rossmann"/>
</dbReference>
<protein>
    <submittedName>
        <fullName evidence="6">Flavoprotein family protein</fullName>
    </submittedName>
</protein>
<dbReference type="Pfam" id="PF03486">
    <property type="entry name" value="HI0933_like"/>
    <property type="match status" value="1"/>
</dbReference>
<evidence type="ECO:0000259" key="5">
    <source>
        <dbReference type="Pfam" id="PF22780"/>
    </source>
</evidence>
<dbReference type="InterPro" id="IPR055178">
    <property type="entry name" value="RsdA/BaiN/AoA(So)-like_dom"/>
</dbReference>
<dbReference type="Proteomes" id="UP000027442">
    <property type="component" value="Unassembled WGS sequence"/>
</dbReference>
<comment type="caution">
    <text evidence="6">The sequence shown here is derived from an EMBL/GenBank/DDBJ whole genome shotgun (WGS) entry which is preliminary data.</text>
</comment>
<evidence type="ECO:0000313" key="7">
    <source>
        <dbReference type="Proteomes" id="UP000027442"/>
    </source>
</evidence>
<name>A0A069QHM7_HOYLO</name>